<dbReference type="EMBL" id="VSSQ01106069">
    <property type="protein sequence ID" value="MPN45869.1"/>
    <property type="molecule type" value="Genomic_DNA"/>
</dbReference>
<name>A0A645I650_9ZZZZ</name>
<evidence type="ECO:0000313" key="2">
    <source>
        <dbReference type="EMBL" id="MPN45869.1"/>
    </source>
</evidence>
<accession>A0A645I650</accession>
<evidence type="ECO:0000256" key="1">
    <source>
        <dbReference type="SAM" id="MobiDB-lite"/>
    </source>
</evidence>
<feature type="compositionally biased region" description="Basic and acidic residues" evidence="1">
    <location>
        <begin position="71"/>
        <end position="87"/>
    </location>
</feature>
<organism evidence="2">
    <name type="scientific">bioreactor metagenome</name>
    <dbReference type="NCBI Taxonomy" id="1076179"/>
    <lineage>
        <taxon>unclassified sequences</taxon>
        <taxon>metagenomes</taxon>
        <taxon>ecological metagenomes</taxon>
    </lineage>
</organism>
<gene>
    <name evidence="2" type="ORF">SDC9_193444</name>
</gene>
<feature type="region of interest" description="Disordered" evidence="1">
    <location>
        <begin position="71"/>
        <end position="113"/>
    </location>
</feature>
<feature type="region of interest" description="Disordered" evidence="1">
    <location>
        <begin position="1"/>
        <end position="46"/>
    </location>
</feature>
<reference evidence="2" key="1">
    <citation type="submission" date="2019-08" db="EMBL/GenBank/DDBJ databases">
        <authorList>
            <person name="Kucharzyk K."/>
            <person name="Murdoch R.W."/>
            <person name="Higgins S."/>
            <person name="Loffler F."/>
        </authorList>
    </citation>
    <scope>NUCLEOTIDE SEQUENCE</scope>
</reference>
<sequence>MKAARRPAPAGRGNSAGGSAGRAEIAADFHSDDDHPGQDGDAHRGRGDVLDHLDLLVVSFLDEVAEGFDRAVDDFGNQHEGGHHQDQQEIEPGAQGEGAGQDDDRQHQLVGHRPVVEHRVAQAGNDGGDLAQRVVAGFADP</sequence>
<dbReference type="AlphaFoldDB" id="A0A645I650"/>
<feature type="compositionally biased region" description="Basic and acidic residues" evidence="1">
    <location>
        <begin position="25"/>
        <end position="46"/>
    </location>
</feature>
<comment type="caution">
    <text evidence="2">The sequence shown here is derived from an EMBL/GenBank/DDBJ whole genome shotgun (WGS) entry which is preliminary data.</text>
</comment>
<protein>
    <submittedName>
        <fullName evidence="2">Uncharacterized protein</fullName>
    </submittedName>
</protein>
<proteinExistence type="predicted"/>